<evidence type="ECO:0000256" key="7">
    <source>
        <dbReference type="ARBA" id="ARBA00023136"/>
    </source>
</evidence>
<evidence type="ECO:0000256" key="2">
    <source>
        <dbReference type="ARBA" id="ARBA00007783"/>
    </source>
</evidence>
<reference evidence="11" key="1">
    <citation type="submission" date="2016-11" db="EMBL/GenBank/DDBJ databases">
        <authorList>
            <person name="Varghese N."/>
            <person name="Submissions S."/>
        </authorList>
    </citation>
    <scope>NUCLEOTIDE SEQUENCE [LARGE SCALE GENOMIC DNA]</scope>
    <source>
        <strain evidence="11">DSM 14826</strain>
    </source>
</reference>
<gene>
    <name evidence="10" type="ORF">SAMN02745227_01879</name>
</gene>
<dbReference type="GO" id="GO:0005886">
    <property type="term" value="C:plasma membrane"/>
    <property type="evidence" value="ECO:0007669"/>
    <property type="project" value="UniProtKB-SubCell"/>
</dbReference>
<feature type="domain" description="ABC transmembrane type-2" evidence="9">
    <location>
        <begin position="151"/>
        <end position="381"/>
    </location>
</feature>
<dbReference type="OrthoDB" id="266913at2"/>
<feature type="transmembrane region" description="Helical" evidence="8">
    <location>
        <begin position="21"/>
        <end position="40"/>
    </location>
</feature>
<evidence type="ECO:0000256" key="6">
    <source>
        <dbReference type="ARBA" id="ARBA00022989"/>
    </source>
</evidence>
<feature type="transmembrane region" description="Helical" evidence="8">
    <location>
        <begin position="268"/>
        <end position="292"/>
    </location>
</feature>
<keyword evidence="6 8" id="KW-1133">Transmembrane helix</keyword>
<evidence type="ECO:0000256" key="3">
    <source>
        <dbReference type="ARBA" id="ARBA00022448"/>
    </source>
</evidence>
<evidence type="ECO:0000256" key="1">
    <source>
        <dbReference type="ARBA" id="ARBA00004651"/>
    </source>
</evidence>
<accession>A0A1M6QW54</accession>
<evidence type="ECO:0000313" key="11">
    <source>
        <dbReference type="Proteomes" id="UP000243547"/>
    </source>
</evidence>
<dbReference type="InterPro" id="IPR047817">
    <property type="entry name" value="ABC2_TM_bact-type"/>
</dbReference>
<evidence type="ECO:0000256" key="8">
    <source>
        <dbReference type="SAM" id="Phobius"/>
    </source>
</evidence>
<evidence type="ECO:0000256" key="5">
    <source>
        <dbReference type="ARBA" id="ARBA00022692"/>
    </source>
</evidence>
<dbReference type="PROSITE" id="PS51012">
    <property type="entry name" value="ABC_TM2"/>
    <property type="match status" value="1"/>
</dbReference>
<evidence type="ECO:0000313" key="10">
    <source>
        <dbReference type="EMBL" id="SHK24318.1"/>
    </source>
</evidence>
<dbReference type="InterPro" id="IPR051449">
    <property type="entry name" value="ABC-2_transporter_component"/>
</dbReference>
<keyword evidence="3" id="KW-0813">Transport</keyword>
<proteinExistence type="inferred from homology"/>
<dbReference type="RefSeq" id="WP_072908244.1">
    <property type="nucleotide sequence ID" value="NZ_FRAI01000024.1"/>
</dbReference>
<sequence>MKIIYLALNHLKIVFKSKMSIFWFFALPIALTMIIGFSTGQNSSEENFPVAIFDEENSFLTNYIIEKIEQNDLFTIQLVDLNTGLNLVETNEVAGFIHFPKNLDKINFYPADRRVSPFILEKELEKSLIELNNSLKIAEGIITVFNPERDLQILALEIIPFLKETPISINFIWNKGSENTPLIPYGNNFSSPGMAILFTLMSVVFSGAGVVLSEREYKTLARLLSTPISKKTLIYGKSLGIFFIGFVQLSILIFFGQFFLGVNWGENVWATLLLSLTFVFSASGLALALAAICKNPSQLAVIGNIVVMGISMLGGCYWPIELLPSHLQRISKLFPTGWAMEGYTNIIMRGFGLNYVLPNIFILLLFGILFLTFGIYKLKLDS</sequence>
<organism evidence="10 11">
    <name type="scientific">Anaerobranca californiensis DSM 14826</name>
    <dbReference type="NCBI Taxonomy" id="1120989"/>
    <lineage>
        <taxon>Bacteria</taxon>
        <taxon>Bacillati</taxon>
        <taxon>Bacillota</taxon>
        <taxon>Clostridia</taxon>
        <taxon>Eubacteriales</taxon>
        <taxon>Proteinivoracaceae</taxon>
        <taxon>Anaerobranca</taxon>
    </lineage>
</organism>
<evidence type="ECO:0000256" key="4">
    <source>
        <dbReference type="ARBA" id="ARBA00022475"/>
    </source>
</evidence>
<feature type="transmembrane region" description="Helical" evidence="8">
    <location>
        <begin position="194"/>
        <end position="213"/>
    </location>
</feature>
<feature type="transmembrane region" description="Helical" evidence="8">
    <location>
        <begin position="299"/>
        <end position="320"/>
    </location>
</feature>
<dbReference type="PANTHER" id="PTHR30294">
    <property type="entry name" value="MEMBRANE COMPONENT OF ABC TRANSPORTER YHHJ-RELATED"/>
    <property type="match status" value="1"/>
</dbReference>
<dbReference type="AlphaFoldDB" id="A0A1M6QW54"/>
<dbReference type="Gene3D" id="3.40.1710.10">
    <property type="entry name" value="abc type-2 transporter like domain"/>
    <property type="match status" value="1"/>
</dbReference>
<comment type="similarity">
    <text evidence="2">Belongs to the ABC-2 integral membrane protein family.</text>
</comment>
<keyword evidence="4" id="KW-1003">Cell membrane</keyword>
<dbReference type="PANTHER" id="PTHR30294:SF38">
    <property type="entry name" value="TRANSPORT PERMEASE PROTEIN"/>
    <property type="match status" value="1"/>
</dbReference>
<dbReference type="GO" id="GO:0140359">
    <property type="term" value="F:ABC-type transporter activity"/>
    <property type="evidence" value="ECO:0007669"/>
    <property type="project" value="InterPro"/>
</dbReference>
<dbReference type="InterPro" id="IPR013525">
    <property type="entry name" value="ABC2_TM"/>
</dbReference>
<dbReference type="Proteomes" id="UP000243547">
    <property type="component" value="Unassembled WGS sequence"/>
</dbReference>
<protein>
    <submittedName>
        <fullName evidence="10">ABC-2 family transporter protein</fullName>
    </submittedName>
</protein>
<feature type="transmembrane region" description="Helical" evidence="8">
    <location>
        <begin position="355"/>
        <end position="376"/>
    </location>
</feature>
<keyword evidence="5 8" id="KW-0812">Transmembrane</keyword>
<dbReference type="STRING" id="1120989.SAMN02745227_01879"/>
<dbReference type="EMBL" id="FRAI01000024">
    <property type="protein sequence ID" value="SHK24318.1"/>
    <property type="molecule type" value="Genomic_DNA"/>
</dbReference>
<name>A0A1M6QW54_9FIRM</name>
<dbReference type="Pfam" id="PF12698">
    <property type="entry name" value="ABC2_membrane_3"/>
    <property type="match status" value="1"/>
</dbReference>
<keyword evidence="11" id="KW-1185">Reference proteome</keyword>
<evidence type="ECO:0000259" key="9">
    <source>
        <dbReference type="PROSITE" id="PS51012"/>
    </source>
</evidence>
<keyword evidence="7 8" id="KW-0472">Membrane</keyword>
<comment type="subcellular location">
    <subcellularLocation>
        <location evidence="1">Cell membrane</location>
        <topology evidence="1">Multi-pass membrane protein</topology>
    </subcellularLocation>
</comment>
<feature type="transmembrane region" description="Helical" evidence="8">
    <location>
        <begin position="234"/>
        <end position="256"/>
    </location>
</feature>